<accession>A0AC60QT91</accession>
<dbReference type="EMBL" id="JABSTQ010005201">
    <property type="protein sequence ID" value="KAG0439871.1"/>
    <property type="molecule type" value="Genomic_DNA"/>
</dbReference>
<organism evidence="1 2">
    <name type="scientific">Ixodes persulcatus</name>
    <name type="common">Taiga tick</name>
    <dbReference type="NCBI Taxonomy" id="34615"/>
    <lineage>
        <taxon>Eukaryota</taxon>
        <taxon>Metazoa</taxon>
        <taxon>Ecdysozoa</taxon>
        <taxon>Arthropoda</taxon>
        <taxon>Chelicerata</taxon>
        <taxon>Arachnida</taxon>
        <taxon>Acari</taxon>
        <taxon>Parasitiformes</taxon>
        <taxon>Ixodida</taxon>
        <taxon>Ixodoidea</taxon>
        <taxon>Ixodidae</taxon>
        <taxon>Ixodinae</taxon>
        <taxon>Ixodes</taxon>
    </lineage>
</organism>
<evidence type="ECO:0000313" key="1">
    <source>
        <dbReference type="EMBL" id="KAG0439871.1"/>
    </source>
</evidence>
<reference evidence="1 2" key="1">
    <citation type="journal article" date="2020" name="Cell">
        <title>Large-Scale Comparative Analyses of Tick Genomes Elucidate Their Genetic Diversity and Vector Capacities.</title>
        <authorList>
            <consortium name="Tick Genome and Microbiome Consortium (TIGMIC)"/>
            <person name="Jia N."/>
            <person name="Wang J."/>
            <person name="Shi W."/>
            <person name="Du L."/>
            <person name="Sun Y."/>
            <person name="Zhan W."/>
            <person name="Jiang J.F."/>
            <person name="Wang Q."/>
            <person name="Zhang B."/>
            <person name="Ji P."/>
            <person name="Bell-Sakyi L."/>
            <person name="Cui X.M."/>
            <person name="Yuan T.T."/>
            <person name="Jiang B.G."/>
            <person name="Yang W.F."/>
            <person name="Lam T.T."/>
            <person name="Chang Q.C."/>
            <person name="Ding S.J."/>
            <person name="Wang X.J."/>
            <person name="Zhu J.G."/>
            <person name="Ruan X.D."/>
            <person name="Zhao L."/>
            <person name="Wei J.T."/>
            <person name="Ye R.Z."/>
            <person name="Que T.C."/>
            <person name="Du C.H."/>
            <person name="Zhou Y.H."/>
            <person name="Cheng J.X."/>
            <person name="Dai P.F."/>
            <person name="Guo W.B."/>
            <person name="Han X.H."/>
            <person name="Huang E.J."/>
            <person name="Li L.F."/>
            <person name="Wei W."/>
            <person name="Gao Y.C."/>
            <person name="Liu J.Z."/>
            <person name="Shao H.Z."/>
            <person name="Wang X."/>
            <person name="Wang C.C."/>
            <person name="Yang T.C."/>
            <person name="Huo Q.B."/>
            <person name="Li W."/>
            <person name="Chen H.Y."/>
            <person name="Chen S.E."/>
            <person name="Zhou L.G."/>
            <person name="Ni X.B."/>
            <person name="Tian J.H."/>
            <person name="Sheng Y."/>
            <person name="Liu T."/>
            <person name="Pan Y.S."/>
            <person name="Xia L.Y."/>
            <person name="Li J."/>
            <person name="Zhao F."/>
            <person name="Cao W.C."/>
        </authorList>
    </citation>
    <scope>NUCLEOTIDE SEQUENCE [LARGE SCALE GENOMIC DNA]</scope>
    <source>
        <strain evidence="1">Iper-2018</strain>
    </source>
</reference>
<sequence>MNLFMTRFIEEVKSVKAVTWEYDSTTISSNVHALCCCVDAPARAEVSNHIHFNGYFGCPWCLASGEHVGGSLRYRGTVADEERTPEGVRRDMELALQGGVSVNGVKGPSPLANLPHFNLVWGFSVDYMHGVLLGVARQFADYLFNSTNCHENFYIGTLLQRFVARAEQLYNKESCMTYNLHQLLHIQKVVEQMGPLWAHSAFVFESGNGKVVKSVTAAKGVPQQIVERVVAAQELQQLLTCVPLHEATKNLCQEMLGYKKVARCWYTDGACMLGSPTAVGTLTSDEEAALEEAGIPLPDTALEYID</sequence>
<protein>
    <submittedName>
        <fullName evidence="1">Uncharacterized protein</fullName>
    </submittedName>
</protein>
<keyword evidence="2" id="KW-1185">Reference proteome</keyword>
<comment type="caution">
    <text evidence="1">The sequence shown here is derived from an EMBL/GenBank/DDBJ whole genome shotgun (WGS) entry which is preliminary data.</text>
</comment>
<dbReference type="Proteomes" id="UP000805193">
    <property type="component" value="Unassembled WGS sequence"/>
</dbReference>
<gene>
    <name evidence="1" type="ORF">HPB47_016492</name>
</gene>
<proteinExistence type="predicted"/>
<evidence type="ECO:0000313" key="2">
    <source>
        <dbReference type="Proteomes" id="UP000805193"/>
    </source>
</evidence>
<name>A0AC60QT91_IXOPE</name>